<dbReference type="Proteomes" id="UP001589810">
    <property type="component" value="Unassembled WGS sequence"/>
</dbReference>
<proteinExistence type="predicted"/>
<dbReference type="RefSeq" id="WP_273939203.1">
    <property type="nucleotide sequence ID" value="NZ_CP097263.1"/>
</dbReference>
<reference evidence="2 3" key="1">
    <citation type="submission" date="2024-09" db="EMBL/GenBank/DDBJ databases">
        <authorList>
            <person name="Sun Q."/>
            <person name="Mori K."/>
        </authorList>
    </citation>
    <scope>NUCLEOTIDE SEQUENCE [LARGE SCALE GENOMIC DNA]</scope>
    <source>
        <strain evidence="2 3">TBRC 1432</strain>
    </source>
</reference>
<dbReference type="InterPro" id="IPR025117">
    <property type="entry name" value="DUF4037"/>
</dbReference>
<evidence type="ECO:0000259" key="1">
    <source>
        <dbReference type="Pfam" id="PF13228"/>
    </source>
</evidence>
<name>A0ABV6MJG7_9PSEU</name>
<organism evidence="2 3">
    <name type="scientific">Kutzneria chonburiensis</name>
    <dbReference type="NCBI Taxonomy" id="1483604"/>
    <lineage>
        <taxon>Bacteria</taxon>
        <taxon>Bacillati</taxon>
        <taxon>Actinomycetota</taxon>
        <taxon>Actinomycetes</taxon>
        <taxon>Pseudonocardiales</taxon>
        <taxon>Pseudonocardiaceae</taxon>
        <taxon>Kutzneria</taxon>
    </lineage>
</organism>
<gene>
    <name evidence="2" type="ORF">ACFFH7_02970</name>
</gene>
<evidence type="ECO:0000313" key="3">
    <source>
        <dbReference type="Proteomes" id="UP001589810"/>
    </source>
</evidence>
<feature type="domain" description="DUF4037" evidence="1">
    <location>
        <begin position="77"/>
        <end position="175"/>
    </location>
</feature>
<dbReference type="EMBL" id="JBHLUD010000001">
    <property type="protein sequence ID" value="MFC0540423.1"/>
    <property type="molecule type" value="Genomic_DNA"/>
</dbReference>
<keyword evidence="3" id="KW-1185">Reference proteome</keyword>
<protein>
    <submittedName>
        <fullName evidence="2">DUF4037 domain-containing protein</fullName>
    </submittedName>
</protein>
<evidence type="ECO:0000313" key="2">
    <source>
        <dbReference type="EMBL" id="MFC0540423.1"/>
    </source>
</evidence>
<accession>A0ABV6MJG7</accession>
<sequence length="292" mass="32498">MLRPQLVGLPHAAARIGHGSEVLGFDTDRSRDHDWGPFVQIFVPDPASVPVEAFRPGEWLHGHLGFDPLAGVTLFDWLATSSQGLAEVTAGAVFHDDLGDLNRARSALAWYPDDIWRYLLACQWKRLSQEEAFVGRCGEVDDDLGSAVVAARQVRDVMRLCFLMSRRYAPYSKWFGSAFAQLPCAPTLSPLLRGALAATDRHTREDHLAAAYRTVAGLHNDLGLTEPVDPATRPYHSRPYQVLHAERFADALFATITDPEIRALPLYGNVDQAFDSTDALRFRDNARALYRT</sequence>
<dbReference type="Pfam" id="PF13228">
    <property type="entry name" value="DUF4037"/>
    <property type="match status" value="1"/>
</dbReference>
<comment type="caution">
    <text evidence="2">The sequence shown here is derived from an EMBL/GenBank/DDBJ whole genome shotgun (WGS) entry which is preliminary data.</text>
</comment>